<accession>A0A150N4Y3</accession>
<reference evidence="1 4" key="2">
    <citation type="submission" date="2016-03" db="EMBL/GenBank/DDBJ databases">
        <title>Spore heat resistance.</title>
        <authorList>
            <person name="Boekhorst J."/>
            <person name="Berendsen E.M."/>
            <person name="Wells-Bennik M.H."/>
            <person name="Kuipers O.P."/>
        </authorList>
    </citation>
    <scope>NUCLEOTIDE SEQUENCE [LARGE SCALE GENOMIC DNA]</scope>
    <source>
        <strain evidence="1 4">GS8</strain>
    </source>
</reference>
<evidence type="ECO:0000313" key="2">
    <source>
        <dbReference type="EMBL" id="KYD31765.1"/>
    </source>
</evidence>
<evidence type="ECO:0000313" key="3">
    <source>
        <dbReference type="Proteomes" id="UP000075517"/>
    </source>
</evidence>
<name>A0A150N4Y3_GEOSE</name>
<dbReference type="Proteomes" id="UP000075517">
    <property type="component" value="Unassembled WGS sequence"/>
</dbReference>
<dbReference type="EMBL" id="LUCS01000028">
    <property type="protein sequence ID" value="KAF6510605.1"/>
    <property type="molecule type" value="Genomic_DNA"/>
</dbReference>
<proteinExistence type="predicted"/>
<sequence>MRAQKDDNDLMSGRWTLKKRKKYAAASVVLALGLLAPSFGPTAVGAEERDVVKLRILVAFR</sequence>
<dbReference type="PATRIC" id="fig|1422.17.peg.1548"/>
<dbReference type="Proteomes" id="UP000773850">
    <property type="component" value="Unassembled WGS sequence"/>
</dbReference>
<organism evidence="2 3">
    <name type="scientific">Geobacillus stearothermophilus</name>
    <name type="common">Bacillus stearothermophilus</name>
    <dbReference type="NCBI Taxonomy" id="1422"/>
    <lineage>
        <taxon>Bacteria</taxon>
        <taxon>Bacillati</taxon>
        <taxon>Bacillota</taxon>
        <taxon>Bacilli</taxon>
        <taxon>Bacillales</taxon>
        <taxon>Anoxybacillaceae</taxon>
        <taxon>Geobacillus</taxon>
    </lineage>
</organism>
<comment type="caution">
    <text evidence="2">The sequence shown here is derived from an EMBL/GenBank/DDBJ whole genome shotgun (WGS) entry which is preliminary data.</text>
</comment>
<dbReference type="EC" id="3.1.4.16" evidence="2"/>
<reference evidence="2 3" key="1">
    <citation type="submission" date="2016-01" db="EMBL/GenBank/DDBJ databases">
        <title>Draft Genome Sequences of Seven Thermophilic Sporeformers Isolated from Foods.</title>
        <authorList>
            <person name="Berendsen E.M."/>
            <person name="Wells-Bennik M.H."/>
            <person name="Krawcyk A.O."/>
            <person name="De Jong A."/>
            <person name="Holsappel S."/>
            <person name="Eijlander R.T."/>
            <person name="Kuipers O.P."/>
        </authorList>
    </citation>
    <scope>NUCLEOTIDE SEQUENCE [LARGE SCALE GENOMIC DNA]</scope>
    <source>
        <strain evidence="2 3">B4114</strain>
    </source>
</reference>
<keyword evidence="2" id="KW-0378">Hydrolase</keyword>
<keyword evidence="4" id="KW-1185">Reference proteome</keyword>
<protein>
    <submittedName>
        <fullName evidence="2">2',3'-cyclic-nucleotide 2'-phosphodiesterase</fullName>
        <ecNumber evidence="2">3.1.4.16</ecNumber>
    </submittedName>
    <submittedName>
        <fullName evidence="1">2'3'-cyclic-nucleotide 2'-phosphodiesterase</fullName>
    </submittedName>
</protein>
<evidence type="ECO:0000313" key="4">
    <source>
        <dbReference type="Proteomes" id="UP000773850"/>
    </source>
</evidence>
<evidence type="ECO:0000313" key="1">
    <source>
        <dbReference type="EMBL" id="KAF6510605.1"/>
    </source>
</evidence>
<dbReference type="AlphaFoldDB" id="A0A150N4Y3"/>
<dbReference type="GO" id="GO:0008663">
    <property type="term" value="F:2',3'-cyclic-nucleotide 2'-phosphodiesterase activity"/>
    <property type="evidence" value="ECO:0007669"/>
    <property type="project" value="UniProtKB-EC"/>
</dbReference>
<dbReference type="EMBL" id="LQYY01000137">
    <property type="protein sequence ID" value="KYD31765.1"/>
    <property type="molecule type" value="Genomic_DNA"/>
</dbReference>
<gene>
    <name evidence="2" type="ORF">B4114_3146</name>
    <name evidence="1" type="ORF">GS8_2762</name>
</gene>